<sequence length="59" mass="6828">MISSICILPYKVNIAAPSKTYRSGFETLLLQISLCKIRFIISEDHNGIPYALHFWTREK</sequence>
<accession>A0AAD6QR01</accession>
<comment type="caution">
    <text evidence="1">The sequence shown here is derived from an EMBL/GenBank/DDBJ whole genome shotgun (WGS) entry which is preliminary data.</text>
</comment>
<name>A0AAD6QR01_9ROSI</name>
<gene>
    <name evidence="1" type="ORF">NC653_017732</name>
</gene>
<evidence type="ECO:0000313" key="2">
    <source>
        <dbReference type="Proteomes" id="UP001164929"/>
    </source>
</evidence>
<dbReference type="EMBL" id="JAQIZT010000006">
    <property type="protein sequence ID" value="KAJ6995031.1"/>
    <property type="molecule type" value="Genomic_DNA"/>
</dbReference>
<keyword evidence="2" id="KW-1185">Reference proteome</keyword>
<organism evidence="1 2">
    <name type="scientific">Populus alba x Populus x berolinensis</name>
    <dbReference type="NCBI Taxonomy" id="444605"/>
    <lineage>
        <taxon>Eukaryota</taxon>
        <taxon>Viridiplantae</taxon>
        <taxon>Streptophyta</taxon>
        <taxon>Embryophyta</taxon>
        <taxon>Tracheophyta</taxon>
        <taxon>Spermatophyta</taxon>
        <taxon>Magnoliopsida</taxon>
        <taxon>eudicotyledons</taxon>
        <taxon>Gunneridae</taxon>
        <taxon>Pentapetalae</taxon>
        <taxon>rosids</taxon>
        <taxon>fabids</taxon>
        <taxon>Malpighiales</taxon>
        <taxon>Salicaceae</taxon>
        <taxon>Saliceae</taxon>
        <taxon>Populus</taxon>
    </lineage>
</organism>
<evidence type="ECO:0000313" key="1">
    <source>
        <dbReference type="EMBL" id="KAJ6995031.1"/>
    </source>
</evidence>
<reference evidence="1" key="1">
    <citation type="journal article" date="2023" name="Mol. Ecol. Resour.">
        <title>Chromosome-level genome assembly of a triploid poplar Populus alba 'Berolinensis'.</title>
        <authorList>
            <person name="Chen S."/>
            <person name="Yu Y."/>
            <person name="Wang X."/>
            <person name="Wang S."/>
            <person name="Zhang T."/>
            <person name="Zhou Y."/>
            <person name="He R."/>
            <person name="Meng N."/>
            <person name="Wang Y."/>
            <person name="Liu W."/>
            <person name="Liu Z."/>
            <person name="Liu J."/>
            <person name="Guo Q."/>
            <person name="Huang H."/>
            <person name="Sederoff R.R."/>
            <person name="Wang G."/>
            <person name="Qu G."/>
            <person name="Chen S."/>
        </authorList>
    </citation>
    <scope>NUCLEOTIDE SEQUENCE</scope>
    <source>
        <strain evidence="1">SC-2020</strain>
    </source>
</reference>
<dbReference type="Proteomes" id="UP001164929">
    <property type="component" value="Chromosome 6"/>
</dbReference>
<dbReference type="AlphaFoldDB" id="A0AAD6QR01"/>
<proteinExistence type="predicted"/>
<protein>
    <submittedName>
        <fullName evidence="1">Uncharacterized protein</fullName>
    </submittedName>
</protein>